<gene>
    <name evidence="1" type="ORF">GCM10023092_10970</name>
</gene>
<evidence type="ECO:0000313" key="2">
    <source>
        <dbReference type="Proteomes" id="UP001501410"/>
    </source>
</evidence>
<dbReference type="Proteomes" id="UP001501410">
    <property type="component" value="Unassembled WGS sequence"/>
</dbReference>
<reference evidence="2" key="1">
    <citation type="journal article" date="2019" name="Int. J. Syst. Evol. Microbiol.">
        <title>The Global Catalogue of Microorganisms (GCM) 10K type strain sequencing project: providing services to taxonomists for standard genome sequencing and annotation.</title>
        <authorList>
            <consortium name="The Broad Institute Genomics Platform"/>
            <consortium name="The Broad Institute Genome Sequencing Center for Infectious Disease"/>
            <person name="Wu L."/>
            <person name="Ma J."/>
        </authorList>
    </citation>
    <scope>NUCLEOTIDE SEQUENCE [LARGE SCALE GENOMIC DNA]</scope>
    <source>
        <strain evidence="2">JCM 31921</strain>
    </source>
</reference>
<comment type="caution">
    <text evidence="1">The sequence shown here is derived from an EMBL/GenBank/DDBJ whole genome shotgun (WGS) entry which is preliminary data.</text>
</comment>
<evidence type="ECO:0000313" key="1">
    <source>
        <dbReference type="EMBL" id="GAA4452267.1"/>
    </source>
</evidence>
<proteinExistence type="predicted"/>
<evidence type="ECO:0008006" key="3">
    <source>
        <dbReference type="Google" id="ProtNLM"/>
    </source>
</evidence>
<organism evidence="1 2">
    <name type="scientific">Rurimicrobium arvi</name>
    <dbReference type="NCBI Taxonomy" id="2049916"/>
    <lineage>
        <taxon>Bacteria</taxon>
        <taxon>Pseudomonadati</taxon>
        <taxon>Bacteroidota</taxon>
        <taxon>Chitinophagia</taxon>
        <taxon>Chitinophagales</taxon>
        <taxon>Chitinophagaceae</taxon>
        <taxon>Rurimicrobium</taxon>
    </lineage>
</organism>
<protein>
    <recommendedName>
        <fullName evidence="3">Lipoprotein</fullName>
    </recommendedName>
</protein>
<keyword evidence="2" id="KW-1185">Reference proteome</keyword>
<name>A0ABP8MNC4_9BACT</name>
<dbReference type="EMBL" id="BAABEZ010000014">
    <property type="protein sequence ID" value="GAA4452267.1"/>
    <property type="molecule type" value="Genomic_DNA"/>
</dbReference>
<accession>A0ABP8MNC4</accession>
<dbReference type="RefSeq" id="WP_344823644.1">
    <property type="nucleotide sequence ID" value="NZ_BAABEZ010000014.1"/>
</dbReference>
<sequence>MKAILYLCILTLACSGCRKDQKAAFNPDYFIFGTSYGMCRADCTHLFKVSGGQTYPDSIDRGLTPMYFSSVPLDSAKAAIASEVQQALPASVRYSDAEKVIGCPDCRDQGTIYIEYAQAGKVYVIRMDTDETAVPADLRAFCNQLQNAITKLK</sequence>